<gene>
    <name evidence="10" type="ORF">SAMN05660830_01140</name>
</gene>
<keyword evidence="6" id="KW-0406">Ion transport</keyword>
<dbReference type="InterPro" id="IPR000131">
    <property type="entry name" value="ATP_synth_F1_gsu"/>
</dbReference>
<dbReference type="Proteomes" id="UP000184001">
    <property type="component" value="Unassembled WGS sequence"/>
</dbReference>
<keyword evidence="4" id="KW-0813">Transport</keyword>
<keyword evidence="7" id="KW-0472">Membrane</keyword>
<dbReference type="GO" id="GO:0045259">
    <property type="term" value="C:proton-transporting ATP synthase complex"/>
    <property type="evidence" value="ECO:0007669"/>
    <property type="project" value="UniProtKB-KW"/>
</dbReference>
<proteinExistence type="inferred from homology"/>
<dbReference type="Pfam" id="PF00231">
    <property type="entry name" value="ATP-synt"/>
    <property type="match status" value="1"/>
</dbReference>
<reference evidence="10 11" key="1">
    <citation type="submission" date="2016-11" db="EMBL/GenBank/DDBJ databases">
        <authorList>
            <person name="Varghese N."/>
            <person name="Submissions S."/>
        </authorList>
    </citation>
    <scope>NUCLEOTIDE SEQUENCE [LARGE SCALE GENOMIC DNA]</scope>
    <source>
        <strain evidence="10 11">DSM 17919</strain>
    </source>
</reference>
<evidence type="ECO:0000313" key="10">
    <source>
        <dbReference type="EMBL" id="SHI83298.1"/>
    </source>
</evidence>
<organism evidence="10 11">
    <name type="scientific">Halodesulfovibrio aestuarii</name>
    <dbReference type="NCBI Taxonomy" id="126333"/>
    <lineage>
        <taxon>Bacteria</taxon>
        <taxon>Pseudomonadati</taxon>
        <taxon>Thermodesulfobacteriota</taxon>
        <taxon>Desulfovibrionia</taxon>
        <taxon>Desulfovibrionales</taxon>
        <taxon>Desulfovibrionaceae</taxon>
        <taxon>Halodesulfovibrio</taxon>
    </lineage>
</organism>
<evidence type="ECO:0000256" key="4">
    <source>
        <dbReference type="ARBA" id="ARBA00022448"/>
    </source>
</evidence>
<evidence type="ECO:0000256" key="7">
    <source>
        <dbReference type="ARBA" id="ARBA00023136"/>
    </source>
</evidence>
<sequence length="294" mass="32887">MQTLESLKKRIHTASDLLSLVKTMKSLAAVNIRHFEQAAQSLEEYAIVVEQAWRVFLLSEGEIAPFAKTKKAVILAIGSDQGMCGQFNEIIQQHAQTEKESLQASGIETEFWVAGDRIKSGLGDAGHPPTLTFHIPSTLGGIHSVVAEFIEHIAAWRYKKGVTRFSTVFNAPLGMQGYAPQSVHVLPLDQEWTDQRTKEAWPERCHPQFFIPAKQLLSGLFEQHLFVSLYGALARSLAAENAARLMAMQAAEKNIMDMRDTQEAKFRELRQNAITEELLDIVSGFEALTREHNT</sequence>
<evidence type="ECO:0000256" key="9">
    <source>
        <dbReference type="ARBA" id="ARBA00023310"/>
    </source>
</evidence>
<dbReference type="PANTHER" id="PTHR11693:SF22">
    <property type="entry name" value="ATP SYNTHASE SUBUNIT GAMMA, MITOCHONDRIAL"/>
    <property type="match status" value="1"/>
</dbReference>
<dbReference type="RefSeq" id="WP_020002256.1">
    <property type="nucleotide sequence ID" value="NZ_CP192219.1"/>
</dbReference>
<dbReference type="SUPFAM" id="SSF52943">
    <property type="entry name" value="ATP synthase (F1-ATPase), gamma subunit"/>
    <property type="match status" value="1"/>
</dbReference>
<evidence type="ECO:0000256" key="1">
    <source>
        <dbReference type="ARBA" id="ARBA00003456"/>
    </source>
</evidence>
<name>A0A8G2C8K8_9BACT</name>
<evidence type="ECO:0000256" key="8">
    <source>
        <dbReference type="ARBA" id="ARBA00023196"/>
    </source>
</evidence>
<dbReference type="Gene3D" id="3.40.1380.10">
    <property type="match status" value="1"/>
</dbReference>
<dbReference type="GO" id="GO:0046933">
    <property type="term" value="F:proton-transporting ATP synthase activity, rotational mechanism"/>
    <property type="evidence" value="ECO:0007669"/>
    <property type="project" value="InterPro"/>
</dbReference>
<evidence type="ECO:0000256" key="2">
    <source>
        <dbReference type="ARBA" id="ARBA00004170"/>
    </source>
</evidence>
<comment type="similarity">
    <text evidence="3">Belongs to the ATPase gamma chain family.</text>
</comment>
<accession>A0A8G2C8K8</accession>
<evidence type="ECO:0000256" key="3">
    <source>
        <dbReference type="ARBA" id="ARBA00007681"/>
    </source>
</evidence>
<dbReference type="InterPro" id="IPR035968">
    <property type="entry name" value="ATP_synth_F1_ATPase_gsu"/>
</dbReference>
<comment type="subcellular location">
    <subcellularLocation>
        <location evidence="2">Membrane</location>
        <topology evidence="2">Peripheral membrane protein</topology>
    </subcellularLocation>
</comment>
<dbReference type="CDD" id="cd12151">
    <property type="entry name" value="F1-ATPase_gamma"/>
    <property type="match status" value="1"/>
</dbReference>
<keyword evidence="5" id="KW-0375">Hydrogen ion transport</keyword>
<dbReference type="Gene3D" id="1.10.287.80">
    <property type="entry name" value="ATP synthase, gamma subunit, helix hairpin domain"/>
    <property type="match status" value="1"/>
</dbReference>
<evidence type="ECO:0000313" key="11">
    <source>
        <dbReference type="Proteomes" id="UP000184001"/>
    </source>
</evidence>
<protein>
    <submittedName>
        <fullName evidence="10">F-type H+-transporting ATPase subunit gamma</fullName>
    </submittedName>
</protein>
<evidence type="ECO:0000256" key="6">
    <source>
        <dbReference type="ARBA" id="ARBA00023065"/>
    </source>
</evidence>
<comment type="function">
    <text evidence="1">Produces ATP from ADP in the presence of a proton gradient across the membrane. The gamma chain is believed to be important in regulating ATPase activity and the flow of protons through the CF(0) complex.</text>
</comment>
<evidence type="ECO:0000256" key="5">
    <source>
        <dbReference type="ARBA" id="ARBA00022781"/>
    </source>
</evidence>
<keyword evidence="9" id="KW-0066">ATP synthesis</keyword>
<keyword evidence="8" id="KW-0139">CF(1)</keyword>
<comment type="caution">
    <text evidence="10">The sequence shown here is derived from an EMBL/GenBank/DDBJ whole genome shotgun (WGS) entry which is preliminary data.</text>
</comment>
<dbReference type="PRINTS" id="PR00126">
    <property type="entry name" value="ATPASEGAMMA"/>
</dbReference>
<dbReference type="AlphaFoldDB" id="A0A8G2C8K8"/>
<dbReference type="PANTHER" id="PTHR11693">
    <property type="entry name" value="ATP SYNTHASE GAMMA CHAIN"/>
    <property type="match status" value="1"/>
</dbReference>
<dbReference type="EMBL" id="FQZR01000002">
    <property type="protein sequence ID" value="SHI83298.1"/>
    <property type="molecule type" value="Genomic_DNA"/>
</dbReference>